<dbReference type="PANTHER" id="PTHR32552:SF81">
    <property type="entry name" value="TONB-DEPENDENT OUTER MEMBRANE RECEPTOR"/>
    <property type="match status" value="1"/>
</dbReference>
<evidence type="ECO:0000256" key="10">
    <source>
        <dbReference type="ARBA" id="ARBA00023237"/>
    </source>
</evidence>
<dbReference type="AlphaFoldDB" id="A0A939DE35"/>
<keyword evidence="2 11" id="KW-0813">Transport</keyword>
<dbReference type="Pfam" id="PF07715">
    <property type="entry name" value="Plug"/>
    <property type="match status" value="1"/>
</dbReference>
<dbReference type="Pfam" id="PF00593">
    <property type="entry name" value="TonB_dep_Rec_b-barrel"/>
    <property type="match status" value="1"/>
</dbReference>
<evidence type="ECO:0000256" key="7">
    <source>
        <dbReference type="ARBA" id="ARBA00023065"/>
    </source>
</evidence>
<keyword evidence="8 12" id="KW-0798">TonB box</keyword>
<dbReference type="EMBL" id="JAFKCZ010000005">
    <property type="protein sequence ID" value="MBN7796420.1"/>
    <property type="molecule type" value="Genomic_DNA"/>
</dbReference>
<evidence type="ECO:0000256" key="9">
    <source>
        <dbReference type="ARBA" id="ARBA00023136"/>
    </source>
</evidence>
<evidence type="ECO:0000259" key="15">
    <source>
        <dbReference type="Pfam" id="PF07715"/>
    </source>
</evidence>
<evidence type="ECO:0000256" key="1">
    <source>
        <dbReference type="ARBA" id="ARBA00004571"/>
    </source>
</evidence>
<evidence type="ECO:0000256" key="11">
    <source>
        <dbReference type="PROSITE-ProRule" id="PRU01360"/>
    </source>
</evidence>
<evidence type="ECO:0000313" key="17">
    <source>
        <dbReference type="Proteomes" id="UP000664303"/>
    </source>
</evidence>
<evidence type="ECO:0000256" key="2">
    <source>
        <dbReference type="ARBA" id="ARBA00022448"/>
    </source>
</evidence>
<organism evidence="16 17">
    <name type="scientific">Parahaliea mediterranea</name>
    <dbReference type="NCBI Taxonomy" id="651086"/>
    <lineage>
        <taxon>Bacteria</taxon>
        <taxon>Pseudomonadati</taxon>
        <taxon>Pseudomonadota</taxon>
        <taxon>Gammaproteobacteria</taxon>
        <taxon>Cellvibrionales</taxon>
        <taxon>Halieaceae</taxon>
        <taxon>Parahaliea</taxon>
    </lineage>
</organism>
<dbReference type="CDD" id="cd01347">
    <property type="entry name" value="ligand_gated_channel"/>
    <property type="match status" value="1"/>
</dbReference>
<dbReference type="SUPFAM" id="SSF56935">
    <property type="entry name" value="Porins"/>
    <property type="match status" value="1"/>
</dbReference>
<proteinExistence type="inferred from homology"/>
<evidence type="ECO:0000256" key="6">
    <source>
        <dbReference type="ARBA" id="ARBA00023004"/>
    </source>
</evidence>
<feature type="domain" description="TonB-dependent receptor-like beta-barrel" evidence="14">
    <location>
        <begin position="318"/>
        <end position="712"/>
    </location>
</feature>
<reference evidence="16" key="1">
    <citation type="submission" date="2021-02" db="EMBL/GenBank/DDBJ databases">
        <title>PHA producing bacteria isolated from coastal sediment in Guangdong, Shenzhen.</title>
        <authorList>
            <person name="Zheng W."/>
            <person name="Yu S."/>
            <person name="Huang Y."/>
        </authorList>
    </citation>
    <scope>NUCLEOTIDE SEQUENCE</scope>
    <source>
        <strain evidence="16">TN14-10</strain>
    </source>
</reference>
<keyword evidence="10 11" id="KW-0998">Cell outer membrane</keyword>
<protein>
    <submittedName>
        <fullName evidence="16">TonB-dependent receptor</fullName>
    </submittedName>
</protein>
<keyword evidence="16" id="KW-0675">Receptor</keyword>
<keyword evidence="13" id="KW-0732">Signal</keyword>
<dbReference type="InterPro" id="IPR039426">
    <property type="entry name" value="TonB-dep_rcpt-like"/>
</dbReference>
<evidence type="ECO:0000256" key="3">
    <source>
        <dbReference type="ARBA" id="ARBA00022452"/>
    </source>
</evidence>
<accession>A0A939DE35</accession>
<dbReference type="GO" id="GO:0006826">
    <property type="term" value="P:iron ion transport"/>
    <property type="evidence" value="ECO:0007669"/>
    <property type="project" value="UniProtKB-KW"/>
</dbReference>
<dbReference type="Gene3D" id="2.40.170.20">
    <property type="entry name" value="TonB-dependent receptor, beta-barrel domain"/>
    <property type="match status" value="1"/>
</dbReference>
<keyword evidence="7" id="KW-0406">Ion transport</keyword>
<keyword evidence="3 11" id="KW-1134">Transmembrane beta strand</keyword>
<dbReference type="RefSeq" id="WP_206559871.1">
    <property type="nucleotide sequence ID" value="NZ_JAFKCZ010000005.1"/>
</dbReference>
<dbReference type="Proteomes" id="UP000664303">
    <property type="component" value="Unassembled WGS sequence"/>
</dbReference>
<evidence type="ECO:0000256" key="5">
    <source>
        <dbReference type="ARBA" id="ARBA00022692"/>
    </source>
</evidence>
<dbReference type="GO" id="GO:0009279">
    <property type="term" value="C:cell outer membrane"/>
    <property type="evidence" value="ECO:0007669"/>
    <property type="project" value="UniProtKB-SubCell"/>
</dbReference>
<feature type="domain" description="TonB-dependent receptor plug" evidence="15">
    <location>
        <begin position="51"/>
        <end position="158"/>
    </location>
</feature>
<evidence type="ECO:0000256" key="12">
    <source>
        <dbReference type="RuleBase" id="RU003357"/>
    </source>
</evidence>
<gene>
    <name evidence="16" type="ORF">JYP50_07450</name>
</gene>
<comment type="similarity">
    <text evidence="11 12">Belongs to the TonB-dependent receptor family.</text>
</comment>
<evidence type="ECO:0000313" key="16">
    <source>
        <dbReference type="EMBL" id="MBN7796420.1"/>
    </source>
</evidence>
<feature type="chain" id="PRO_5037980013" evidence="13">
    <location>
        <begin position="33"/>
        <end position="748"/>
    </location>
</feature>
<dbReference type="PANTHER" id="PTHR32552">
    <property type="entry name" value="FERRICHROME IRON RECEPTOR-RELATED"/>
    <property type="match status" value="1"/>
</dbReference>
<sequence length="748" mass="81535">MKYKNQIVPSSITLANAVVVATSLMNPSQALAENYALEEVIVSAQRRSESLQEVPVSVTAIGGESVGESGIAGLNDISRQTPGFTMTQYNIAEPQLYIRGIGSTQDSAASDSPVAMFVDDVYIGRSGGASFELYDIERIEVLRGPQGTLFGKNVVGGAVSVVTSKPSEEFKAKLGVTAGNLGLKKFTGLINGAITDNVAGKFAFSKKDTDGYAENISTGQDTHDVDNLSTRAQLAVFPSDNLEILLGADYSTDENNGNCRSIGELDEDTRPLTPIYRLAVAATTQGDIRKCTGDVETYQERDLGGLLAKVTWDTPLATFSSISAYRESDYKWLDDLSGLPAATLPLIVHNNAEEQADQFSQELRLTSNGGAPLQWIAGYYYMRENVDRRERFDSQVGNDDPTSIFGPNGPLGAATLLGGNVEFFQDAKSDSHAVFAQANYHFTDDFSASFGGRWSYDKKKINQSALDYEGQGHTGVPLSGAPPYANAEASESWSEFTPSLSLNYQINDNGFVYFTAANGYKSGAFIGQAMSAESATTPLEPETVTNYEIGAKTEWFGNRLRLNVSAFNMEYSDLQVFTLKGFSLVSDNAEATSQGLDVEFVAAVTDRLRLSGSWSYLDAEYDTYISGDDDYSGNVLPRAPKHSRNIKASYYQPLPRGSELELSLSYDYKSSFFFDPDNSPLREEEAVELINANASWYSSGQDWRVVAWVKNLADEEYRLHSAISGFAGTVNIYAPPRSYGLTVDYTFR</sequence>
<keyword evidence="5 11" id="KW-0812">Transmembrane</keyword>
<dbReference type="InterPro" id="IPR000531">
    <property type="entry name" value="Beta-barrel_TonB"/>
</dbReference>
<keyword evidence="6" id="KW-0408">Iron</keyword>
<evidence type="ECO:0000256" key="8">
    <source>
        <dbReference type="ARBA" id="ARBA00023077"/>
    </source>
</evidence>
<evidence type="ECO:0000256" key="13">
    <source>
        <dbReference type="SAM" id="SignalP"/>
    </source>
</evidence>
<evidence type="ECO:0000256" key="4">
    <source>
        <dbReference type="ARBA" id="ARBA00022496"/>
    </source>
</evidence>
<keyword evidence="9 11" id="KW-0472">Membrane</keyword>
<comment type="caution">
    <text evidence="16">The sequence shown here is derived from an EMBL/GenBank/DDBJ whole genome shotgun (WGS) entry which is preliminary data.</text>
</comment>
<feature type="signal peptide" evidence="13">
    <location>
        <begin position="1"/>
        <end position="32"/>
    </location>
</feature>
<dbReference type="InterPro" id="IPR012910">
    <property type="entry name" value="Plug_dom"/>
</dbReference>
<keyword evidence="4" id="KW-0410">Iron transport</keyword>
<keyword evidence="17" id="KW-1185">Reference proteome</keyword>
<dbReference type="InterPro" id="IPR036942">
    <property type="entry name" value="Beta-barrel_TonB_sf"/>
</dbReference>
<evidence type="ECO:0000259" key="14">
    <source>
        <dbReference type="Pfam" id="PF00593"/>
    </source>
</evidence>
<comment type="subcellular location">
    <subcellularLocation>
        <location evidence="1 11">Cell outer membrane</location>
        <topology evidence="1 11">Multi-pass membrane protein</topology>
    </subcellularLocation>
</comment>
<name>A0A939DE35_9GAMM</name>
<dbReference type="PROSITE" id="PS52016">
    <property type="entry name" value="TONB_DEPENDENT_REC_3"/>
    <property type="match status" value="1"/>
</dbReference>